<dbReference type="AlphaFoldDB" id="A0A7W3T197"/>
<evidence type="ECO:0000313" key="2">
    <source>
        <dbReference type="EMBL" id="MBB0229052.1"/>
    </source>
</evidence>
<evidence type="ECO:0000256" key="1">
    <source>
        <dbReference type="SAM" id="MobiDB-lite"/>
    </source>
</evidence>
<name>A0A7W3T197_9ACTN</name>
<organism evidence="2 3">
    <name type="scientific">Streptomyces calidiresistens</name>
    <dbReference type="NCBI Taxonomy" id="1485586"/>
    <lineage>
        <taxon>Bacteria</taxon>
        <taxon>Bacillati</taxon>
        <taxon>Actinomycetota</taxon>
        <taxon>Actinomycetes</taxon>
        <taxon>Kitasatosporales</taxon>
        <taxon>Streptomycetaceae</taxon>
        <taxon>Streptomyces</taxon>
    </lineage>
</organism>
<dbReference type="EMBL" id="VKHS01000079">
    <property type="protein sequence ID" value="MBB0229052.1"/>
    <property type="molecule type" value="Genomic_DNA"/>
</dbReference>
<protein>
    <submittedName>
        <fullName evidence="2">Uncharacterized protein</fullName>
    </submittedName>
</protein>
<proteinExistence type="predicted"/>
<reference evidence="3" key="1">
    <citation type="submission" date="2019-10" db="EMBL/GenBank/DDBJ databases">
        <title>Streptomyces sp. nov., a novel actinobacterium isolated from alkaline environment.</title>
        <authorList>
            <person name="Golinska P."/>
        </authorList>
    </citation>
    <scope>NUCLEOTIDE SEQUENCE [LARGE SCALE GENOMIC DNA]</scope>
    <source>
        <strain evidence="3">DSM 42108</strain>
    </source>
</reference>
<accession>A0A7W3T197</accession>
<gene>
    <name evidence="2" type="ORF">FOE67_05850</name>
</gene>
<comment type="caution">
    <text evidence="2">The sequence shown here is derived from an EMBL/GenBank/DDBJ whole genome shotgun (WGS) entry which is preliminary data.</text>
</comment>
<keyword evidence="3" id="KW-1185">Reference proteome</keyword>
<sequence length="200" mass="22236">MPAEGTLTRVEGRSRKTDGSSLSGASSEASTLAWELSLPGYPTLEIHDDHWDNGERNLVVHKPPVMPQMPLALAGLYGRLRSGVSPTEGRRELRIMLYPTYVDERHRPRVKKSLTTRALTDLMAPCVLRELTAREGVTLEAAHPKPNLPRVDLDNPQDEKPLQHALFFPAEDLETPVLAFVHFRVLPVIHHLGWPVPAAG</sequence>
<dbReference type="Proteomes" id="UP000530234">
    <property type="component" value="Unassembled WGS sequence"/>
</dbReference>
<evidence type="ECO:0000313" key="3">
    <source>
        <dbReference type="Proteomes" id="UP000530234"/>
    </source>
</evidence>
<feature type="region of interest" description="Disordered" evidence="1">
    <location>
        <begin position="1"/>
        <end position="26"/>
    </location>
</feature>